<dbReference type="EMBL" id="BJWL01000459">
    <property type="protein sequence ID" value="GFS46025.1"/>
    <property type="molecule type" value="Genomic_DNA"/>
</dbReference>
<dbReference type="OrthoDB" id="1746033at2759"/>
<feature type="compositionally biased region" description="Gly residues" evidence="1">
    <location>
        <begin position="210"/>
        <end position="223"/>
    </location>
</feature>
<dbReference type="PANTHER" id="PTHR34222">
    <property type="entry name" value="GAG_PRE-INTEGRS DOMAIN-CONTAINING PROTEIN"/>
    <property type="match status" value="1"/>
</dbReference>
<protein>
    <submittedName>
        <fullName evidence="2">Uncharacterized protein</fullName>
    </submittedName>
</protein>
<reference evidence="3" key="1">
    <citation type="submission" date="2019-07" db="EMBL/GenBank/DDBJ databases">
        <title>De Novo Assembly of kiwifruit Actinidia rufa.</title>
        <authorList>
            <person name="Sugita-Konishi S."/>
            <person name="Sato K."/>
            <person name="Mori E."/>
            <person name="Abe Y."/>
            <person name="Kisaki G."/>
            <person name="Hamano K."/>
            <person name="Suezawa K."/>
            <person name="Otani M."/>
            <person name="Fukuda T."/>
            <person name="Manabe T."/>
            <person name="Gomi K."/>
            <person name="Tabuchi M."/>
            <person name="Akimitsu K."/>
            <person name="Kataoka I."/>
        </authorList>
    </citation>
    <scope>NUCLEOTIDE SEQUENCE [LARGE SCALE GENOMIC DNA]</scope>
    <source>
        <strain evidence="3">cv. Fuchu</strain>
    </source>
</reference>
<evidence type="ECO:0000313" key="2">
    <source>
        <dbReference type="EMBL" id="GFS46025.1"/>
    </source>
</evidence>
<feature type="region of interest" description="Disordered" evidence="1">
    <location>
        <begin position="210"/>
        <end position="249"/>
    </location>
</feature>
<evidence type="ECO:0000313" key="3">
    <source>
        <dbReference type="Proteomes" id="UP000585474"/>
    </source>
</evidence>
<dbReference type="AlphaFoldDB" id="A0A7J0DZX3"/>
<gene>
    <name evidence="2" type="ORF">Acr_00g0099650</name>
</gene>
<proteinExistence type="predicted"/>
<dbReference type="PANTHER" id="PTHR34222:SF37">
    <property type="entry name" value="RETROTRANSPOSON GAG DOMAIN-CONTAINING PROTEIN"/>
    <property type="match status" value="1"/>
</dbReference>
<organism evidence="2 3">
    <name type="scientific">Actinidia rufa</name>
    <dbReference type="NCBI Taxonomy" id="165716"/>
    <lineage>
        <taxon>Eukaryota</taxon>
        <taxon>Viridiplantae</taxon>
        <taxon>Streptophyta</taxon>
        <taxon>Embryophyta</taxon>
        <taxon>Tracheophyta</taxon>
        <taxon>Spermatophyta</taxon>
        <taxon>Magnoliopsida</taxon>
        <taxon>eudicotyledons</taxon>
        <taxon>Gunneridae</taxon>
        <taxon>Pentapetalae</taxon>
        <taxon>asterids</taxon>
        <taxon>Ericales</taxon>
        <taxon>Actinidiaceae</taxon>
        <taxon>Actinidia</taxon>
    </lineage>
</organism>
<sequence length="249" mass="27987">MTMPTSDLPYPDIYAASHNPVDLRLDLATPSRCQNCFDLASICLRREFSNHRRARLVFNVLTWTLTSVRLVSDVAVHVRTDSDELHRCSSRAVYSCSQWVFKFLACLRDEYDQVRCYTLNIDLVPSLRETFAIIQNEESRRGVMLPPIPSERSTLVSVSQSERCSQPTHCDFGPYVGSDDKDKLHCNYCQRPRHTRKTCWRLHGRPPTRGRGGCSGSMGGHGGNSRAHHSTGEPPPSGSESMALSTSDI</sequence>
<accession>A0A7J0DZX3</accession>
<keyword evidence="3" id="KW-1185">Reference proteome</keyword>
<dbReference type="Proteomes" id="UP000585474">
    <property type="component" value="Unassembled WGS sequence"/>
</dbReference>
<name>A0A7J0DZX3_9ERIC</name>
<evidence type="ECO:0000256" key="1">
    <source>
        <dbReference type="SAM" id="MobiDB-lite"/>
    </source>
</evidence>
<comment type="caution">
    <text evidence="2">The sequence shown here is derived from an EMBL/GenBank/DDBJ whole genome shotgun (WGS) entry which is preliminary data.</text>
</comment>